<dbReference type="CDD" id="cd16491">
    <property type="entry name" value="RING-CH-C4HC3_LTN1"/>
    <property type="match status" value="1"/>
</dbReference>
<accession>A0AAV4S908</accession>
<dbReference type="GO" id="GO:1990112">
    <property type="term" value="C:RQC complex"/>
    <property type="evidence" value="ECO:0007669"/>
    <property type="project" value="UniProtKB-UniRule"/>
</dbReference>
<dbReference type="SMART" id="SM00744">
    <property type="entry name" value="RINGv"/>
    <property type="match status" value="1"/>
</dbReference>
<keyword evidence="12 16" id="KW-0833">Ubl conjugation pathway</keyword>
<evidence type="ECO:0000256" key="12">
    <source>
        <dbReference type="ARBA" id="ARBA00022786"/>
    </source>
</evidence>
<protein>
    <recommendedName>
        <fullName evidence="6 16">E3 ubiquitin-protein ligase listerin</fullName>
        <ecNumber evidence="5 16">2.3.2.27</ecNumber>
    </recommendedName>
    <alternativeName>
        <fullName evidence="14 16">RING-type E3 ubiquitin transferase listerin</fullName>
    </alternativeName>
</protein>
<proteinExistence type="inferred from homology"/>
<evidence type="ECO:0000256" key="11">
    <source>
        <dbReference type="ARBA" id="ARBA00022771"/>
    </source>
</evidence>
<dbReference type="GO" id="GO:1990116">
    <property type="term" value="P:ribosome-associated ubiquitin-dependent protein catabolic process"/>
    <property type="evidence" value="ECO:0007669"/>
    <property type="project" value="UniProtKB-UniRule"/>
</dbReference>
<gene>
    <name evidence="19" type="primary">LTN1</name>
    <name evidence="19" type="ORF">CDAR_206661</name>
</gene>
<keyword evidence="13 16" id="KW-0862">Zinc</keyword>
<feature type="region of interest" description="Disordered" evidence="17">
    <location>
        <begin position="548"/>
        <end position="573"/>
    </location>
</feature>
<evidence type="ECO:0000256" key="14">
    <source>
        <dbReference type="ARBA" id="ARBA00032366"/>
    </source>
</evidence>
<evidence type="ECO:0000313" key="20">
    <source>
        <dbReference type="Proteomes" id="UP001054837"/>
    </source>
</evidence>
<comment type="function">
    <text evidence="16">E3 ubiquitin-protein ligase. Component of the ribosome quality control complex (RQC), a ribosome-associated complex that mediates ubiquitination and extraction of incompletely synthesized nascent chains for proteasomal degradation.</text>
</comment>
<feature type="compositionally biased region" description="Basic and acidic residues" evidence="17">
    <location>
        <begin position="548"/>
        <end position="564"/>
    </location>
</feature>
<dbReference type="PROSITE" id="PS50089">
    <property type="entry name" value="ZF_RING_2"/>
    <property type="match status" value="1"/>
</dbReference>
<comment type="subcellular location">
    <subcellularLocation>
        <location evidence="2">Cytoplasm</location>
        <location evidence="2">Cytosol</location>
    </subcellularLocation>
</comment>
<comment type="pathway">
    <text evidence="3 16">Protein modification; protein ubiquitination.</text>
</comment>
<dbReference type="InterPro" id="IPR011989">
    <property type="entry name" value="ARM-like"/>
</dbReference>
<dbReference type="Gene3D" id="3.30.40.10">
    <property type="entry name" value="Zinc/RING finger domain, C3HC4 (zinc finger)"/>
    <property type="match status" value="1"/>
</dbReference>
<dbReference type="InterPro" id="IPR001841">
    <property type="entry name" value="Znf_RING"/>
</dbReference>
<dbReference type="Pfam" id="PF23009">
    <property type="entry name" value="UBC_like"/>
    <property type="match status" value="1"/>
</dbReference>
<dbReference type="GO" id="GO:0005829">
    <property type="term" value="C:cytosol"/>
    <property type="evidence" value="ECO:0007669"/>
    <property type="project" value="UniProtKB-SubCell"/>
</dbReference>
<evidence type="ECO:0000259" key="18">
    <source>
        <dbReference type="PROSITE" id="PS50089"/>
    </source>
</evidence>
<dbReference type="InterPro" id="IPR039795">
    <property type="entry name" value="LTN1/Rkr1"/>
</dbReference>
<dbReference type="FunFam" id="3.30.40.10:FF:000038">
    <property type="entry name" value="E3 ubiquitin-protein ligase listerin"/>
    <property type="match status" value="1"/>
</dbReference>
<keyword evidence="11 15" id="KW-0863">Zinc-finger</keyword>
<evidence type="ECO:0000256" key="4">
    <source>
        <dbReference type="ARBA" id="ARBA00007997"/>
    </source>
</evidence>
<dbReference type="GO" id="GO:0061630">
    <property type="term" value="F:ubiquitin protein ligase activity"/>
    <property type="evidence" value="ECO:0007669"/>
    <property type="project" value="UniProtKB-UniRule"/>
</dbReference>
<evidence type="ECO:0000256" key="1">
    <source>
        <dbReference type="ARBA" id="ARBA00000900"/>
    </source>
</evidence>
<evidence type="ECO:0000256" key="10">
    <source>
        <dbReference type="ARBA" id="ARBA00022737"/>
    </source>
</evidence>
<evidence type="ECO:0000256" key="9">
    <source>
        <dbReference type="ARBA" id="ARBA00022723"/>
    </source>
</evidence>
<dbReference type="InterPro" id="IPR039804">
    <property type="entry name" value="RING-CH-C4HC3_LTN1"/>
</dbReference>
<comment type="catalytic activity">
    <reaction evidence="1 16">
        <text>S-ubiquitinyl-[E2 ubiquitin-conjugating enzyme]-L-cysteine + [acceptor protein]-L-lysine = [E2 ubiquitin-conjugating enzyme]-L-cysteine + N(6)-ubiquitinyl-[acceptor protein]-L-lysine.</text>
        <dbReference type="EC" id="2.3.2.27"/>
    </reaction>
</comment>
<sequence length="1605" mass="183778">MGKTNKANRTKGNTRPSSSGHSAQLLSVDGRALSGFVGFDALNKETASYVPVTGQHAEDATDNTVDSDFRMVMRKMLKRDAVTRLKAMQEFGEHCVEKEVDIVKNVLPFWPRLFNKLALDSDRRIREATHQANRKLLTKVKREMAPYLKNIMGVWLLGQCDLYAPAASAAQAIFSSTFPTNKQSEAVMFCKNEIFSYFKDNLFEQTAKTMSDPNVATPEDMENKYILVISATLQALKLFLKLLPKKELDAIHEYFFPIVAENKFWKFAKHKEAQIRGAWCALISSMCQIKPDIFKETEKKLATTVFGCLSESDPIVAPLVWESILSIVVNFSNCWEDINIHKVVLPQLWSLLKAGGKGNARILYPCLLPFLSKLPKEVMESENFLSEFFSCLKQSLLLESVKSSTIECDAILATFFESLQFVCWSRLGKEKAGQEFLHKILMNEVIPLLESSFFEESNSHLSVSKLYMYVGSLIKKTECINSNQNEKISEGFKNILIAFWEQIFLITCKILSKEESVSMPLVYLSFFYTNILQPVDCSVKQQKRTVRFEEDNRDKSSEKEKSSEKPSSNESTVEVIDKKSQTFHYILKVCEILCQKIDENFNEGCLRLFSELLGCAASQDLVIELMAILSKTRNFDPGSAYDFFEKVIAKWLKKVSNDQEHLTCIFNIIFIVCSYIPEDEVRKIFNRCCELGILYTECLIKTGLSLHAISPVLYEILDALVDSYVEGKDEVMSEDSLLYKIVTELSVSLGSLQSQEQAVIVQKHCLFFISSVQKYLAIHKPDLNSTHFVFYKLMDTFLPSEDVWDRLKEDLTVNILPLFLKKKIFYPLLSSEKLSYPEDCVLTFNLVTNAVSQILSSEVLVSSNEEEATKFLVHYVNAHFPQFLWCLTFNNGIKSTEKTTSKSLTEQIEQTCMKILSLLTESDIDQLIEKLFDMSLFDEDWALCMQTLYEMHPTCNLGKLANQKFDSISSEWPGLSKYVVRQVLIHHLSTEKKQSMLKDLMQDLMKMEDPTDKNLAGRMGELCCYLLDKDNMLSTADLQSFLKGLFNTIINFDFRSGSYDNLKYTYHLQMIHILSCSMEYELYLVDPKIWNFLVNLLCIEVEECMFKTFDSPTNLMCLYQAVTIFSSLCELQAQLLDTESDWKPKPISDHIYEDVIHLFIYIANALNDSGPLPEMCEIVMSKYLEAVTYIPGKNLISMMQCENPEVKLNNEFSVFKELIMLLTSCVRQIQFASHTLLLKIMPIIPSTLSEKSQCSSEDEFEEDALKIPDLLSPLVDQLKTLTEIAHNMLLDLKIGDLCTIVPYTDSYTFSMGYLLAWIELMEFISASPSQIRLGYAIYLKEMELLTPLFSNVFHFMPENPVTCLKKGLKLETPSKEDLKLLFIKPPKLNSVSPSSEEIQSIACYVFSSVLRTVPASIRQWWANLDKRSADVVNCFTSKYVSGLLCATEIQAVHENEKQFENLMVQARPGSREVIATYTIDDCAIELYVQLPVNHPLGPIKAERRGKVVIGQMEWRHWLMQLTTVLTYQNGSILDGLTIWKRNLDKKFEGVEECMICYYILHNSTLKLPKLSCHVCRKKFHSACLYKWFRTSNNFTCPLCRNEFTM</sequence>
<evidence type="ECO:0000256" key="2">
    <source>
        <dbReference type="ARBA" id="ARBA00004514"/>
    </source>
</evidence>
<keyword evidence="20" id="KW-1185">Reference proteome</keyword>
<dbReference type="InterPro" id="IPR054476">
    <property type="entry name" value="Ltn1_N"/>
</dbReference>
<evidence type="ECO:0000256" key="13">
    <source>
        <dbReference type="ARBA" id="ARBA00022833"/>
    </source>
</evidence>
<dbReference type="InterPro" id="IPR013083">
    <property type="entry name" value="Znf_RING/FYVE/PHD"/>
</dbReference>
<comment type="subunit">
    <text evidence="16">Component of the ribosome quality control complex (RQC).</text>
</comment>
<dbReference type="InterPro" id="IPR054477">
    <property type="entry name" value="LTN1_E3_ligase_6th"/>
</dbReference>
<keyword evidence="8 16" id="KW-0808">Transferase</keyword>
<keyword evidence="10" id="KW-0677">Repeat</keyword>
<evidence type="ECO:0000256" key="5">
    <source>
        <dbReference type="ARBA" id="ARBA00012483"/>
    </source>
</evidence>
<dbReference type="GO" id="GO:0008270">
    <property type="term" value="F:zinc ion binding"/>
    <property type="evidence" value="ECO:0007669"/>
    <property type="project" value="UniProtKB-KW"/>
</dbReference>
<dbReference type="EC" id="2.3.2.27" evidence="5 16"/>
<dbReference type="InterPro" id="IPR011016">
    <property type="entry name" value="Znf_RING-CH"/>
</dbReference>
<evidence type="ECO:0000256" key="16">
    <source>
        <dbReference type="RuleBase" id="RU367090"/>
    </source>
</evidence>
<dbReference type="GO" id="GO:0043023">
    <property type="term" value="F:ribosomal large subunit binding"/>
    <property type="evidence" value="ECO:0007669"/>
    <property type="project" value="TreeGrafter"/>
</dbReference>
<keyword evidence="7" id="KW-0963">Cytoplasm</keyword>
<feature type="domain" description="RING-type" evidence="18">
    <location>
        <begin position="1553"/>
        <end position="1600"/>
    </location>
</feature>
<dbReference type="GO" id="GO:0072344">
    <property type="term" value="P:rescue of stalled ribosome"/>
    <property type="evidence" value="ECO:0007669"/>
    <property type="project" value="UniProtKB-UniRule"/>
</dbReference>
<evidence type="ECO:0000256" key="3">
    <source>
        <dbReference type="ARBA" id="ARBA00004906"/>
    </source>
</evidence>
<evidence type="ECO:0000256" key="15">
    <source>
        <dbReference type="PROSITE-ProRule" id="PRU00175"/>
    </source>
</evidence>
<comment type="caution">
    <text evidence="19">The sequence shown here is derived from an EMBL/GenBank/DDBJ whole genome shotgun (WGS) entry which is preliminary data.</text>
</comment>
<dbReference type="SMART" id="SM01197">
    <property type="entry name" value="FANCL_C"/>
    <property type="match status" value="1"/>
</dbReference>
<dbReference type="SUPFAM" id="SSF48371">
    <property type="entry name" value="ARM repeat"/>
    <property type="match status" value="1"/>
</dbReference>
<feature type="region of interest" description="Disordered" evidence="17">
    <location>
        <begin position="1"/>
        <end position="24"/>
    </location>
</feature>
<organism evidence="19 20">
    <name type="scientific">Caerostris darwini</name>
    <dbReference type="NCBI Taxonomy" id="1538125"/>
    <lineage>
        <taxon>Eukaryota</taxon>
        <taxon>Metazoa</taxon>
        <taxon>Ecdysozoa</taxon>
        <taxon>Arthropoda</taxon>
        <taxon>Chelicerata</taxon>
        <taxon>Arachnida</taxon>
        <taxon>Araneae</taxon>
        <taxon>Araneomorphae</taxon>
        <taxon>Entelegynae</taxon>
        <taxon>Araneoidea</taxon>
        <taxon>Araneidae</taxon>
        <taxon>Caerostris</taxon>
    </lineage>
</organism>
<dbReference type="Gene3D" id="1.25.10.10">
    <property type="entry name" value="Leucine-rich Repeat Variant"/>
    <property type="match status" value="1"/>
</dbReference>
<dbReference type="PANTHER" id="PTHR12389:SF0">
    <property type="entry name" value="E3 UBIQUITIN-PROTEIN LIGASE LISTERIN"/>
    <property type="match status" value="1"/>
</dbReference>
<dbReference type="Pfam" id="PF22958">
    <property type="entry name" value="Ltn1_1st"/>
    <property type="match status" value="1"/>
</dbReference>
<keyword evidence="9 16" id="KW-0479">Metal-binding</keyword>
<dbReference type="SUPFAM" id="SSF57850">
    <property type="entry name" value="RING/U-box"/>
    <property type="match status" value="1"/>
</dbReference>
<evidence type="ECO:0000256" key="17">
    <source>
        <dbReference type="SAM" id="MobiDB-lite"/>
    </source>
</evidence>
<evidence type="ECO:0000256" key="8">
    <source>
        <dbReference type="ARBA" id="ARBA00022679"/>
    </source>
</evidence>
<evidence type="ECO:0000256" key="6">
    <source>
        <dbReference type="ARBA" id="ARBA00017157"/>
    </source>
</evidence>
<dbReference type="PANTHER" id="PTHR12389">
    <property type="entry name" value="ZINC FINGER PROTEIN 294"/>
    <property type="match status" value="1"/>
</dbReference>
<evidence type="ECO:0000256" key="7">
    <source>
        <dbReference type="ARBA" id="ARBA00022490"/>
    </source>
</evidence>
<dbReference type="Pfam" id="PF22999">
    <property type="entry name" value="LTN1_E3_ligase_6th"/>
    <property type="match status" value="1"/>
</dbReference>
<dbReference type="PROSITE" id="PS01359">
    <property type="entry name" value="ZF_PHD_1"/>
    <property type="match status" value="1"/>
</dbReference>
<reference evidence="19 20" key="1">
    <citation type="submission" date="2021-06" db="EMBL/GenBank/DDBJ databases">
        <title>Caerostris darwini draft genome.</title>
        <authorList>
            <person name="Kono N."/>
            <person name="Arakawa K."/>
        </authorList>
    </citation>
    <scope>NUCLEOTIDE SEQUENCE [LARGE SCALE GENOMIC DNA]</scope>
</reference>
<dbReference type="InterPro" id="IPR016024">
    <property type="entry name" value="ARM-type_fold"/>
</dbReference>
<comment type="similarity">
    <text evidence="4 16">Belongs to the LTN1 family.</text>
</comment>
<dbReference type="InterPro" id="IPR019786">
    <property type="entry name" value="Zinc_finger_PHD-type_CS"/>
</dbReference>
<dbReference type="EMBL" id="BPLQ01007290">
    <property type="protein sequence ID" value="GIY29237.1"/>
    <property type="molecule type" value="Genomic_DNA"/>
</dbReference>
<name>A0AAV4S908_9ARAC</name>
<evidence type="ECO:0000313" key="19">
    <source>
        <dbReference type="EMBL" id="GIY29237.1"/>
    </source>
</evidence>
<dbReference type="Proteomes" id="UP001054837">
    <property type="component" value="Unassembled WGS sequence"/>
</dbReference>
<dbReference type="InterPro" id="IPR054478">
    <property type="entry name" value="LTN1_UBC"/>
</dbReference>